<feature type="domain" description="C2H2-type" evidence="3">
    <location>
        <begin position="474"/>
        <end position="504"/>
    </location>
</feature>
<sequence>MTKVPNPSLPHSQVSNSKERTGVFLNIKETGGPSQQAFVWATRSELNCLSKHEARHTRPHRCTEPGCARKDGFGTQNDLDRHRKSVHGTNGIKFSCPLDQCARKSKLWPRADNFRQHLKRVHSLPIDSDVDLEKYKVQSPNSEDPVLTSVGVAPEQNLASNSCDVGFEAWGGSEVSEDMSENSDADGGDPFAAESDLQLPSNDSSLRRPDFGGSTTTNTGQPQDADEPEPLGVLPQDDLRDSVIPIDNLEEQVQEAVTPSPRESCGSDSPDFRPEQLDRDAMVLTTTLVARVPDSEPTEVAVLDDEDAMAIDSDDSQAALSPHDQLAMASELDRASLRIRPRRDTEGDTKLTDGEPLLDNNGDSDSESQRSGNRGGPGPLGKPKSAIDAIEMLGLTNEAMASAFIKNLEDKGLLEKLMHELGYEKTKEPLVEAKKPAAEQPSSSKNKVRCHECNKTFNRNCELKKHMKRHDKPYGCTYPNCQKSFGSKNDWKRHESSQHFKLENWSCDVCNKVCHRRETFKHHLKKDHGIEDRKVMEEKLERGRTGPKYERTRFWCGFCLQIIETNQKGLDAWKERYNHIDDHLSGRKCKKDKSDWKSDEQDLSDVPEGDVCVAGSDDGEADAPSESGGPNAAAIDKADEIATPSDAPVHSRKRPGEEIRHSSKRPRHERSRLFWVCIRKRRDDGYIDWK</sequence>
<name>A0AAJ0C6S3_9PEZI</name>
<keyword evidence="1" id="KW-0862">Zinc</keyword>
<dbReference type="PANTHER" id="PTHR35391:SF3">
    <property type="entry name" value="FINGER DOMAIN PROTEIN, PUTATIVE (AFU_ORTHOLOGUE AFUA_8G04300)-RELATED"/>
    <property type="match status" value="1"/>
</dbReference>
<evidence type="ECO:0000313" key="4">
    <source>
        <dbReference type="EMBL" id="KAK1771203.1"/>
    </source>
</evidence>
<gene>
    <name evidence="4" type="ORF">QBC33DRAFT_511985</name>
</gene>
<protein>
    <recommendedName>
        <fullName evidence="3">C2H2-type domain-containing protein</fullName>
    </recommendedName>
</protein>
<dbReference type="Proteomes" id="UP001244011">
    <property type="component" value="Unassembled WGS sequence"/>
</dbReference>
<accession>A0AAJ0C6S3</accession>
<evidence type="ECO:0000256" key="1">
    <source>
        <dbReference type="PROSITE-ProRule" id="PRU00042"/>
    </source>
</evidence>
<feature type="region of interest" description="Disordered" evidence="2">
    <location>
        <begin position="173"/>
        <end position="276"/>
    </location>
</feature>
<keyword evidence="1" id="KW-0863">Zinc-finger</keyword>
<dbReference type="EMBL" id="MU838999">
    <property type="protein sequence ID" value="KAK1771203.1"/>
    <property type="molecule type" value="Genomic_DNA"/>
</dbReference>
<dbReference type="Pfam" id="PF00096">
    <property type="entry name" value="zf-C2H2"/>
    <property type="match status" value="1"/>
</dbReference>
<dbReference type="Gene3D" id="3.30.160.60">
    <property type="entry name" value="Classic Zinc Finger"/>
    <property type="match status" value="1"/>
</dbReference>
<dbReference type="PANTHER" id="PTHR35391">
    <property type="entry name" value="C2H2-TYPE DOMAIN-CONTAINING PROTEIN-RELATED"/>
    <property type="match status" value="1"/>
</dbReference>
<dbReference type="RefSeq" id="XP_060287416.1">
    <property type="nucleotide sequence ID" value="XM_060425881.1"/>
</dbReference>
<keyword evidence="5" id="KW-1185">Reference proteome</keyword>
<feature type="region of interest" description="Disordered" evidence="2">
    <location>
        <begin position="586"/>
        <end position="668"/>
    </location>
</feature>
<dbReference type="InterPro" id="IPR013087">
    <property type="entry name" value="Znf_C2H2_type"/>
</dbReference>
<reference evidence="4" key="1">
    <citation type="submission" date="2023-06" db="EMBL/GenBank/DDBJ databases">
        <title>Genome-scale phylogeny and comparative genomics of the fungal order Sordariales.</title>
        <authorList>
            <consortium name="Lawrence Berkeley National Laboratory"/>
            <person name="Hensen N."/>
            <person name="Bonometti L."/>
            <person name="Westerberg I."/>
            <person name="Brannstrom I.O."/>
            <person name="Guillou S."/>
            <person name="Cros-Aarteil S."/>
            <person name="Calhoun S."/>
            <person name="Haridas S."/>
            <person name="Kuo A."/>
            <person name="Mondo S."/>
            <person name="Pangilinan J."/>
            <person name="Riley R."/>
            <person name="Labutti K."/>
            <person name="Andreopoulos B."/>
            <person name="Lipzen A."/>
            <person name="Chen C."/>
            <person name="Yanf M."/>
            <person name="Daum C."/>
            <person name="Ng V."/>
            <person name="Clum A."/>
            <person name="Steindorff A."/>
            <person name="Ohm R."/>
            <person name="Martin F."/>
            <person name="Silar P."/>
            <person name="Natvig D."/>
            <person name="Lalanne C."/>
            <person name="Gautier V."/>
            <person name="Ament-Velasquez S.L."/>
            <person name="Kruys A."/>
            <person name="Hutchinson M.I."/>
            <person name="Powell A.J."/>
            <person name="Barry K."/>
            <person name="Miller A.N."/>
            <person name="Grigoriev I.V."/>
            <person name="Debuchy R."/>
            <person name="Gladieux P."/>
            <person name="Thoren M.H."/>
            <person name="Johannesson H."/>
        </authorList>
    </citation>
    <scope>NUCLEOTIDE SEQUENCE</scope>
    <source>
        <strain evidence="4">8032-3</strain>
    </source>
</reference>
<dbReference type="InterPro" id="IPR036236">
    <property type="entry name" value="Znf_C2H2_sf"/>
</dbReference>
<dbReference type="GO" id="GO:0008270">
    <property type="term" value="F:zinc ion binding"/>
    <property type="evidence" value="ECO:0007669"/>
    <property type="project" value="UniProtKB-KW"/>
</dbReference>
<dbReference type="SMART" id="SM00355">
    <property type="entry name" value="ZnF_C2H2"/>
    <property type="match status" value="5"/>
</dbReference>
<feature type="compositionally biased region" description="Basic and acidic residues" evidence="2">
    <location>
        <begin position="333"/>
        <end position="353"/>
    </location>
</feature>
<evidence type="ECO:0000313" key="5">
    <source>
        <dbReference type="Proteomes" id="UP001244011"/>
    </source>
</evidence>
<proteinExistence type="predicted"/>
<feature type="region of interest" description="Disordered" evidence="2">
    <location>
        <begin position="333"/>
        <end position="385"/>
    </location>
</feature>
<feature type="compositionally biased region" description="Acidic residues" evidence="2">
    <location>
        <begin position="175"/>
        <end position="187"/>
    </location>
</feature>
<organism evidence="4 5">
    <name type="scientific">Phialemonium atrogriseum</name>
    <dbReference type="NCBI Taxonomy" id="1093897"/>
    <lineage>
        <taxon>Eukaryota</taxon>
        <taxon>Fungi</taxon>
        <taxon>Dikarya</taxon>
        <taxon>Ascomycota</taxon>
        <taxon>Pezizomycotina</taxon>
        <taxon>Sordariomycetes</taxon>
        <taxon>Sordariomycetidae</taxon>
        <taxon>Cephalothecales</taxon>
        <taxon>Cephalothecaceae</taxon>
        <taxon>Phialemonium</taxon>
    </lineage>
</organism>
<dbReference type="PROSITE" id="PS00028">
    <property type="entry name" value="ZINC_FINGER_C2H2_1"/>
    <property type="match status" value="3"/>
</dbReference>
<dbReference type="PROSITE" id="PS50157">
    <property type="entry name" value="ZINC_FINGER_C2H2_2"/>
    <property type="match status" value="2"/>
</dbReference>
<evidence type="ECO:0000259" key="3">
    <source>
        <dbReference type="PROSITE" id="PS50157"/>
    </source>
</evidence>
<comment type="caution">
    <text evidence="4">The sequence shown here is derived from an EMBL/GenBank/DDBJ whole genome shotgun (WGS) entry which is preliminary data.</text>
</comment>
<keyword evidence="1" id="KW-0479">Metal-binding</keyword>
<feature type="domain" description="C2H2-type" evidence="3">
    <location>
        <begin position="448"/>
        <end position="470"/>
    </location>
</feature>
<feature type="compositionally biased region" description="Polar residues" evidence="2">
    <location>
        <begin position="213"/>
        <end position="222"/>
    </location>
</feature>
<dbReference type="AlphaFoldDB" id="A0AAJ0C6S3"/>
<dbReference type="GeneID" id="85309068"/>
<evidence type="ECO:0000256" key="2">
    <source>
        <dbReference type="SAM" id="MobiDB-lite"/>
    </source>
</evidence>
<dbReference type="SUPFAM" id="SSF57667">
    <property type="entry name" value="beta-beta-alpha zinc fingers"/>
    <property type="match status" value="2"/>
</dbReference>